<evidence type="ECO:0000313" key="3">
    <source>
        <dbReference type="Proteomes" id="UP000320011"/>
    </source>
</evidence>
<evidence type="ECO:0000256" key="1">
    <source>
        <dbReference type="SAM" id="MobiDB-lite"/>
    </source>
</evidence>
<gene>
    <name evidence="2" type="ORF">FNH05_10420</name>
</gene>
<accession>A0A558D0C2</accession>
<keyword evidence="3" id="KW-1185">Reference proteome</keyword>
<dbReference type="AlphaFoldDB" id="A0A558D0C2"/>
<evidence type="ECO:0000313" key="2">
    <source>
        <dbReference type="EMBL" id="TVT54443.1"/>
    </source>
</evidence>
<proteinExistence type="predicted"/>
<reference evidence="2 3" key="2">
    <citation type="submission" date="2019-08" db="EMBL/GenBank/DDBJ databases">
        <title>Amycolatopsis acidicola sp. nov., isolated from peat swamp forest soil.</title>
        <authorList>
            <person name="Srisuk N."/>
        </authorList>
    </citation>
    <scope>NUCLEOTIDE SEQUENCE [LARGE SCALE GENOMIC DNA]</scope>
    <source>
        <strain evidence="2 3">TBRC 6029</strain>
    </source>
</reference>
<reference evidence="2 3" key="1">
    <citation type="submission" date="2019-07" db="EMBL/GenBank/DDBJ databases">
        <authorList>
            <person name="Duangmal K."/>
            <person name="Teo W.F.A."/>
        </authorList>
    </citation>
    <scope>NUCLEOTIDE SEQUENCE [LARGE SCALE GENOMIC DNA]</scope>
    <source>
        <strain evidence="2 3">TBRC 6029</strain>
    </source>
</reference>
<name>A0A558D0C2_9PSEU</name>
<dbReference type="EMBL" id="VJWX01000073">
    <property type="protein sequence ID" value="TVT54443.1"/>
    <property type="molecule type" value="Genomic_DNA"/>
</dbReference>
<sequence>MEQPAALPAGVKSAHRTVELLAAFAARDAWAEPTATAGGNPLSGKDFPAPSTGKEWACAS</sequence>
<comment type="caution">
    <text evidence="2">The sequence shown here is derived from an EMBL/GenBank/DDBJ whole genome shotgun (WGS) entry which is preliminary data.</text>
</comment>
<dbReference type="Proteomes" id="UP000320011">
    <property type="component" value="Unassembled WGS sequence"/>
</dbReference>
<protein>
    <submittedName>
        <fullName evidence="2">Uncharacterized protein</fullName>
    </submittedName>
</protein>
<feature type="region of interest" description="Disordered" evidence="1">
    <location>
        <begin position="34"/>
        <end position="60"/>
    </location>
</feature>
<organism evidence="2 3">
    <name type="scientific">Amycolatopsis rhizosphaerae</name>
    <dbReference type="NCBI Taxonomy" id="2053003"/>
    <lineage>
        <taxon>Bacteria</taxon>
        <taxon>Bacillati</taxon>
        <taxon>Actinomycetota</taxon>
        <taxon>Actinomycetes</taxon>
        <taxon>Pseudonocardiales</taxon>
        <taxon>Pseudonocardiaceae</taxon>
        <taxon>Amycolatopsis</taxon>
    </lineage>
</organism>
<dbReference type="RefSeq" id="WP_144587139.1">
    <property type="nucleotide sequence ID" value="NZ_VJWX01000073.1"/>
</dbReference>